<evidence type="ECO:0000256" key="2">
    <source>
        <dbReference type="PROSITE-ProRule" id="PRU00176"/>
    </source>
</evidence>
<dbReference type="InterPro" id="IPR050886">
    <property type="entry name" value="RNA-binding_reg"/>
</dbReference>
<evidence type="ECO:0000259" key="4">
    <source>
        <dbReference type="PROSITE" id="PS50102"/>
    </source>
</evidence>
<dbReference type="InterPro" id="IPR012677">
    <property type="entry name" value="Nucleotide-bd_a/b_plait_sf"/>
</dbReference>
<dbReference type="GO" id="GO:0003723">
    <property type="term" value="F:RNA binding"/>
    <property type="evidence" value="ECO:0007669"/>
    <property type="project" value="UniProtKB-UniRule"/>
</dbReference>
<dbReference type="OrthoDB" id="5970at2759"/>
<dbReference type="SMART" id="SM00360">
    <property type="entry name" value="RRM"/>
    <property type="match status" value="2"/>
</dbReference>
<evidence type="ECO:0000313" key="5">
    <source>
        <dbReference type="EMBL" id="OQR81820.1"/>
    </source>
</evidence>
<dbReference type="EMBL" id="JNBS01004891">
    <property type="protein sequence ID" value="OQR81820.1"/>
    <property type="molecule type" value="Genomic_DNA"/>
</dbReference>
<keyword evidence="6" id="KW-1185">Reference proteome</keyword>
<evidence type="ECO:0000256" key="3">
    <source>
        <dbReference type="SAM" id="MobiDB-lite"/>
    </source>
</evidence>
<gene>
    <name evidence="5" type="ORF">THRCLA_11376</name>
</gene>
<dbReference type="PROSITE" id="PS50102">
    <property type="entry name" value="RRM"/>
    <property type="match status" value="2"/>
</dbReference>
<sequence length="344" mass="40638">MKNLKKRIKYVKIRKNYTGSFGNWTAMVKLFVGNLNSNQAREEDLRALFEKCGKISDVIIKLGYGFIEFEDEADADEAIKTLNLYNFLGKEIHVTKAHTDEERVRNKINRDDIRRQDPWANVNRCRSLFVGNIVPDTTIDKLTEFFEQFGKVENIKVLPQRNGNTGISAFVDAFVDFSEDAAAAKAMEKRLSYEGRDLRTDYSNRRGIGERRSSPDRRPRNNHDDRRSRNDSYDDRRSRNDYDDRRSRNDGDHRPRQNSYDNRSRGQYRRSQSPKRRELSPRRSASPKRREYSPRRRDPSPRARRDASPRRREPSPRRRSQSPPRGRREPSPRSQPFKGRSRER</sequence>
<evidence type="ECO:0000256" key="1">
    <source>
        <dbReference type="ARBA" id="ARBA00022884"/>
    </source>
</evidence>
<dbReference type="PANTHER" id="PTHR48024">
    <property type="entry name" value="GEO13361P1-RELATED"/>
    <property type="match status" value="1"/>
</dbReference>
<feature type="domain" description="RRM" evidence="4">
    <location>
        <begin position="28"/>
        <end position="99"/>
    </location>
</feature>
<feature type="domain" description="RRM" evidence="4">
    <location>
        <begin position="126"/>
        <end position="205"/>
    </location>
</feature>
<reference evidence="5 6" key="1">
    <citation type="journal article" date="2014" name="Genome Biol. Evol.">
        <title>The secreted proteins of Achlya hypogyna and Thraustotheca clavata identify the ancestral oomycete secretome and reveal gene acquisitions by horizontal gene transfer.</title>
        <authorList>
            <person name="Misner I."/>
            <person name="Blouin N."/>
            <person name="Leonard G."/>
            <person name="Richards T.A."/>
            <person name="Lane C.E."/>
        </authorList>
    </citation>
    <scope>NUCLEOTIDE SEQUENCE [LARGE SCALE GENOMIC DNA]</scope>
    <source>
        <strain evidence="5 6">ATCC 34112</strain>
    </source>
</reference>
<protein>
    <recommendedName>
        <fullName evidence="4">RRM domain-containing protein</fullName>
    </recommendedName>
</protein>
<dbReference type="STRING" id="74557.A0A1V9Y7W6"/>
<accession>A0A1V9Y7W6</accession>
<dbReference type="InterPro" id="IPR035979">
    <property type="entry name" value="RBD_domain_sf"/>
</dbReference>
<organism evidence="5 6">
    <name type="scientific">Thraustotheca clavata</name>
    <dbReference type="NCBI Taxonomy" id="74557"/>
    <lineage>
        <taxon>Eukaryota</taxon>
        <taxon>Sar</taxon>
        <taxon>Stramenopiles</taxon>
        <taxon>Oomycota</taxon>
        <taxon>Saprolegniomycetes</taxon>
        <taxon>Saprolegniales</taxon>
        <taxon>Achlyaceae</taxon>
        <taxon>Thraustotheca</taxon>
    </lineage>
</organism>
<evidence type="ECO:0000313" key="6">
    <source>
        <dbReference type="Proteomes" id="UP000243217"/>
    </source>
</evidence>
<dbReference type="AlphaFoldDB" id="A0A1V9Y7W6"/>
<proteinExistence type="predicted"/>
<feature type="compositionally biased region" description="Basic and acidic residues" evidence="3">
    <location>
        <begin position="202"/>
        <end position="255"/>
    </location>
</feature>
<dbReference type="PANTHER" id="PTHR48024:SF56">
    <property type="entry name" value="HETEROGENEOUS NUCLEAR RIBONUCLEOPROTEIN A0"/>
    <property type="match status" value="1"/>
</dbReference>
<dbReference type="SUPFAM" id="SSF54928">
    <property type="entry name" value="RNA-binding domain, RBD"/>
    <property type="match status" value="2"/>
</dbReference>
<feature type="compositionally biased region" description="Basic and acidic residues" evidence="3">
    <location>
        <begin position="288"/>
        <end position="316"/>
    </location>
</feature>
<name>A0A1V9Y7W6_9STRA</name>
<keyword evidence="1 2" id="KW-0694">RNA-binding</keyword>
<dbReference type="Proteomes" id="UP000243217">
    <property type="component" value="Unassembled WGS sequence"/>
</dbReference>
<dbReference type="InterPro" id="IPR000504">
    <property type="entry name" value="RRM_dom"/>
</dbReference>
<comment type="caution">
    <text evidence="5">The sequence shown here is derived from an EMBL/GenBank/DDBJ whole genome shotgun (WGS) entry which is preliminary data.</text>
</comment>
<feature type="region of interest" description="Disordered" evidence="3">
    <location>
        <begin position="202"/>
        <end position="344"/>
    </location>
</feature>
<dbReference type="Gene3D" id="3.30.70.330">
    <property type="match status" value="2"/>
</dbReference>
<dbReference type="Pfam" id="PF00076">
    <property type="entry name" value="RRM_1"/>
    <property type="match status" value="2"/>
</dbReference>